<evidence type="ECO:0000256" key="9">
    <source>
        <dbReference type="RuleBase" id="RU004011"/>
    </source>
</evidence>
<feature type="domain" description="Nucleoside diphosphate kinase-like" evidence="11">
    <location>
        <begin position="53"/>
        <end position="193"/>
    </location>
</feature>
<keyword evidence="10" id="KW-1133">Transmembrane helix</keyword>
<name>A0A388M453_CHABU</name>
<dbReference type="GO" id="GO:0006228">
    <property type="term" value="P:UTP biosynthetic process"/>
    <property type="evidence" value="ECO:0007669"/>
    <property type="project" value="InterPro"/>
</dbReference>
<comment type="similarity">
    <text evidence="3 8 9">Belongs to the NDK family.</text>
</comment>
<dbReference type="OrthoDB" id="1693699at2759"/>
<dbReference type="STRING" id="69332.A0A388M453"/>
<feature type="binding site" evidence="8">
    <location>
        <position position="137"/>
    </location>
    <ligand>
        <name>ATP</name>
        <dbReference type="ChEBI" id="CHEBI:30616"/>
    </ligand>
</feature>
<dbReference type="Pfam" id="PF00334">
    <property type="entry name" value="NDK"/>
    <property type="match status" value="1"/>
</dbReference>
<evidence type="ECO:0000313" key="13">
    <source>
        <dbReference type="Proteomes" id="UP000265515"/>
    </source>
</evidence>
<dbReference type="GO" id="GO:0006241">
    <property type="term" value="P:CTP biosynthetic process"/>
    <property type="evidence" value="ECO:0007669"/>
    <property type="project" value="InterPro"/>
</dbReference>
<dbReference type="GO" id="GO:0006183">
    <property type="term" value="P:GTP biosynthetic process"/>
    <property type="evidence" value="ECO:0007669"/>
    <property type="project" value="InterPro"/>
</dbReference>
<dbReference type="Gene3D" id="3.30.70.141">
    <property type="entry name" value="Nucleoside diphosphate kinase-like domain"/>
    <property type="match status" value="1"/>
</dbReference>
<keyword evidence="4" id="KW-0808">Transferase</keyword>
<keyword evidence="6" id="KW-0418">Kinase</keyword>
<dbReference type="Gramene" id="GBG89275">
    <property type="protein sequence ID" value="GBG89275"/>
    <property type="gene ID" value="CBR_g48984"/>
</dbReference>
<feature type="binding site" evidence="8">
    <location>
        <position position="157"/>
    </location>
    <ligand>
        <name>ATP</name>
        <dbReference type="ChEBI" id="CHEBI:30616"/>
    </ligand>
</feature>
<dbReference type="PANTHER" id="PTHR46161:SF3">
    <property type="entry name" value="NUCLEOSIDE DIPHOSPHATE KINASE DDB_G0292928-RELATED"/>
    <property type="match status" value="1"/>
</dbReference>
<evidence type="ECO:0000256" key="3">
    <source>
        <dbReference type="ARBA" id="ARBA00008142"/>
    </source>
</evidence>
<dbReference type="PANTHER" id="PTHR46161">
    <property type="entry name" value="NUCLEOSIDE DIPHOSPHATE KINASE"/>
    <property type="match status" value="1"/>
</dbReference>
<comment type="catalytic activity">
    <reaction evidence="1">
        <text>a 2'-deoxyribonucleoside 5'-diphosphate + ATP = a 2'-deoxyribonucleoside 5'-triphosphate + ADP</text>
        <dbReference type="Rhea" id="RHEA:44640"/>
        <dbReference type="ChEBI" id="CHEBI:30616"/>
        <dbReference type="ChEBI" id="CHEBI:61560"/>
        <dbReference type="ChEBI" id="CHEBI:73316"/>
        <dbReference type="ChEBI" id="CHEBI:456216"/>
        <dbReference type="EC" id="2.7.4.6"/>
    </reaction>
</comment>
<evidence type="ECO:0000313" key="12">
    <source>
        <dbReference type="EMBL" id="GBG89275.1"/>
    </source>
</evidence>
<keyword evidence="10" id="KW-0472">Membrane</keyword>
<sequence length="212" mass="23840">MTICSDRIYHRVFCVVGLYLFVGLAVLDATAILLSNPATERCPEADHDESYQKDITLAIVKPDAFLAAHVDDIRQEILHAGLQIKAEGEFVLDKASAELFYREHKNRNFFPHLVSFMSSGPVYVMLLSGRDAIKKWRLMIGPTDPEKARKDSPLSIRARFGTDNTRNAVHGSDSHESVLREMGFFFGNYTEESRTPADACQPVTVQDHPDEL</sequence>
<evidence type="ECO:0000256" key="4">
    <source>
        <dbReference type="ARBA" id="ARBA00022679"/>
    </source>
</evidence>
<dbReference type="Proteomes" id="UP000265515">
    <property type="component" value="Unassembled WGS sequence"/>
</dbReference>
<dbReference type="GO" id="GO:0005524">
    <property type="term" value="F:ATP binding"/>
    <property type="evidence" value="ECO:0007669"/>
    <property type="project" value="UniProtKB-KW"/>
</dbReference>
<proteinExistence type="inferred from homology"/>
<evidence type="ECO:0000256" key="2">
    <source>
        <dbReference type="ARBA" id="ARBA00000937"/>
    </source>
</evidence>
<organism evidence="12 13">
    <name type="scientific">Chara braunii</name>
    <name type="common">Braun's stonewort</name>
    <dbReference type="NCBI Taxonomy" id="69332"/>
    <lineage>
        <taxon>Eukaryota</taxon>
        <taxon>Viridiplantae</taxon>
        <taxon>Streptophyta</taxon>
        <taxon>Charophyceae</taxon>
        <taxon>Charales</taxon>
        <taxon>Characeae</taxon>
        <taxon>Chara</taxon>
    </lineage>
</organism>
<feature type="binding site" evidence="8">
    <location>
        <position position="143"/>
    </location>
    <ligand>
        <name>ATP</name>
        <dbReference type="ChEBI" id="CHEBI:30616"/>
    </ligand>
</feature>
<dbReference type="PRINTS" id="PR01243">
    <property type="entry name" value="NUCDPKINASE"/>
</dbReference>
<keyword evidence="10" id="KW-0812">Transmembrane</keyword>
<evidence type="ECO:0000256" key="7">
    <source>
        <dbReference type="ARBA" id="ARBA00022840"/>
    </source>
</evidence>
<feature type="active site" description="Pros-phosphohistidine intermediate" evidence="8">
    <location>
        <position position="170"/>
    </location>
</feature>
<dbReference type="InterPro" id="IPR034907">
    <property type="entry name" value="NDK-like_dom"/>
</dbReference>
<gene>
    <name evidence="12" type="ORF">CBR_g48984</name>
</gene>
<keyword evidence="7" id="KW-0067">ATP-binding</keyword>
<reference evidence="12 13" key="1">
    <citation type="journal article" date="2018" name="Cell">
        <title>The Chara Genome: Secondary Complexity and Implications for Plant Terrestrialization.</title>
        <authorList>
            <person name="Nishiyama T."/>
            <person name="Sakayama H."/>
            <person name="Vries J.D."/>
            <person name="Buschmann H."/>
            <person name="Saint-Marcoux D."/>
            <person name="Ullrich K.K."/>
            <person name="Haas F.B."/>
            <person name="Vanderstraeten L."/>
            <person name="Becker D."/>
            <person name="Lang D."/>
            <person name="Vosolsobe S."/>
            <person name="Rombauts S."/>
            <person name="Wilhelmsson P.K.I."/>
            <person name="Janitza P."/>
            <person name="Kern R."/>
            <person name="Heyl A."/>
            <person name="Rumpler F."/>
            <person name="Villalobos L.I.A.C."/>
            <person name="Clay J.M."/>
            <person name="Skokan R."/>
            <person name="Toyoda A."/>
            <person name="Suzuki Y."/>
            <person name="Kagoshima H."/>
            <person name="Schijlen E."/>
            <person name="Tajeshwar N."/>
            <person name="Catarino B."/>
            <person name="Hetherington A.J."/>
            <person name="Saltykova A."/>
            <person name="Bonnot C."/>
            <person name="Breuninger H."/>
            <person name="Symeonidi A."/>
            <person name="Radhakrishnan G.V."/>
            <person name="Van Nieuwerburgh F."/>
            <person name="Deforce D."/>
            <person name="Chang C."/>
            <person name="Karol K.G."/>
            <person name="Hedrich R."/>
            <person name="Ulvskov P."/>
            <person name="Glockner G."/>
            <person name="Delwiche C.F."/>
            <person name="Petrasek J."/>
            <person name="Van de Peer Y."/>
            <person name="Friml J."/>
            <person name="Beilby M."/>
            <person name="Dolan L."/>
            <person name="Kohara Y."/>
            <person name="Sugano S."/>
            <person name="Fujiyama A."/>
            <person name="Delaux P.-M."/>
            <person name="Quint M."/>
            <person name="TheiBen G."/>
            <person name="Hagemann M."/>
            <person name="Harholt J."/>
            <person name="Dunand C."/>
            <person name="Zachgo S."/>
            <person name="Langdale J."/>
            <person name="Maumus F."/>
            <person name="Straeten D.V.D."/>
            <person name="Gould S.B."/>
            <person name="Rensing S.A."/>
        </authorList>
    </citation>
    <scope>NUCLEOTIDE SEQUENCE [LARGE SCALE GENOMIC DNA]</scope>
    <source>
        <strain evidence="12 13">S276</strain>
    </source>
</reference>
<feature type="binding site" evidence="8">
    <location>
        <position position="109"/>
    </location>
    <ligand>
        <name>ATP</name>
        <dbReference type="ChEBI" id="CHEBI:30616"/>
    </ligand>
</feature>
<comment type="caution">
    <text evidence="12">The sequence shown here is derived from an EMBL/GenBank/DDBJ whole genome shotgun (WGS) entry which is preliminary data.</text>
</comment>
<dbReference type="GO" id="GO:0004550">
    <property type="term" value="F:nucleoside diphosphate kinase activity"/>
    <property type="evidence" value="ECO:0007669"/>
    <property type="project" value="UniProtKB-EC"/>
</dbReference>
<dbReference type="AlphaFoldDB" id="A0A388M453"/>
<accession>A0A388M453</accession>
<keyword evidence="13" id="KW-1185">Reference proteome</keyword>
<evidence type="ECO:0000256" key="1">
    <source>
        <dbReference type="ARBA" id="ARBA00000082"/>
    </source>
</evidence>
<dbReference type="SUPFAM" id="SSF54919">
    <property type="entry name" value="Nucleoside diphosphate kinase, NDK"/>
    <property type="match status" value="1"/>
</dbReference>
<keyword evidence="5" id="KW-0547">Nucleotide-binding</keyword>
<dbReference type="EMBL" id="BFEA01000727">
    <property type="protein sequence ID" value="GBG89275.1"/>
    <property type="molecule type" value="Genomic_DNA"/>
</dbReference>
<dbReference type="SMART" id="SM00562">
    <property type="entry name" value="NDK"/>
    <property type="match status" value="1"/>
</dbReference>
<evidence type="ECO:0000256" key="5">
    <source>
        <dbReference type="ARBA" id="ARBA00022741"/>
    </source>
</evidence>
<evidence type="ECO:0000256" key="8">
    <source>
        <dbReference type="PROSITE-ProRule" id="PRU00706"/>
    </source>
</evidence>
<dbReference type="PROSITE" id="PS51374">
    <property type="entry name" value="NDPK_LIKE"/>
    <property type="match status" value="1"/>
</dbReference>
<comment type="catalytic activity">
    <reaction evidence="2">
        <text>a ribonucleoside 5'-diphosphate + ATP = a ribonucleoside 5'-triphosphate + ADP</text>
        <dbReference type="Rhea" id="RHEA:18113"/>
        <dbReference type="ChEBI" id="CHEBI:30616"/>
        <dbReference type="ChEBI" id="CHEBI:57930"/>
        <dbReference type="ChEBI" id="CHEBI:61557"/>
        <dbReference type="ChEBI" id="CHEBI:456216"/>
        <dbReference type="EC" id="2.7.4.6"/>
    </reaction>
</comment>
<dbReference type="InterPro" id="IPR036850">
    <property type="entry name" value="NDK-like_dom_sf"/>
</dbReference>
<protein>
    <recommendedName>
        <fullName evidence="11">Nucleoside diphosphate kinase-like domain-containing protein</fullName>
    </recommendedName>
</protein>
<feature type="binding site" evidence="8">
    <location>
        <position position="167"/>
    </location>
    <ligand>
        <name>ATP</name>
        <dbReference type="ChEBI" id="CHEBI:30616"/>
    </ligand>
</feature>
<dbReference type="InterPro" id="IPR001564">
    <property type="entry name" value="Nucleoside_diP_kinase"/>
</dbReference>
<evidence type="ECO:0000259" key="11">
    <source>
        <dbReference type="SMART" id="SM00562"/>
    </source>
</evidence>
<evidence type="ECO:0000256" key="10">
    <source>
        <dbReference type="SAM" id="Phobius"/>
    </source>
</evidence>
<feature type="transmembrane region" description="Helical" evidence="10">
    <location>
        <begin position="12"/>
        <end position="34"/>
    </location>
</feature>
<evidence type="ECO:0000256" key="6">
    <source>
        <dbReference type="ARBA" id="ARBA00022777"/>
    </source>
</evidence>
<feature type="binding site" evidence="8">
    <location>
        <position position="61"/>
    </location>
    <ligand>
        <name>ATP</name>
        <dbReference type="ChEBI" id="CHEBI:30616"/>
    </ligand>
</feature>